<reference evidence="2" key="1">
    <citation type="journal article" date="2019" name="Int. J. Syst. Evol. Microbiol.">
        <title>The Global Catalogue of Microorganisms (GCM) 10K type strain sequencing project: providing services to taxonomists for standard genome sequencing and annotation.</title>
        <authorList>
            <consortium name="The Broad Institute Genomics Platform"/>
            <consortium name="The Broad Institute Genome Sequencing Center for Infectious Disease"/>
            <person name="Wu L."/>
            <person name="Ma J."/>
        </authorList>
    </citation>
    <scope>NUCLEOTIDE SEQUENCE [LARGE SCALE GENOMIC DNA]</scope>
    <source>
        <strain evidence="2">CGMCC 1.10832</strain>
    </source>
</reference>
<organism evidence="1 2">
    <name type="scientific">Marivirga lumbricoides</name>
    <dbReference type="NCBI Taxonomy" id="1046115"/>
    <lineage>
        <taxon>Bacteria</taxon>
        <taxon>Pseudomonadati</taxon>
        <taxon>Bacteroidota</taxon>
        <taxon>Cytophagia</taxon>
        <taxon>Cytophagales</taxon>
        <taxon>Marivirgaceae</taxon>
        <taxon>Marivirga</taxon>
    </lineage>
</organism>
<proteinExistence type="predicted"/>
<dbReference type="EMBL" id="BMEC01000023">
    <property type="protein sequence ID" value="GGC55478.1"/>
    <property type="molecule type" value="Genomic_DNA"/>
</dbReference>
<dbReference type="RefSeq" id="WP_188467747.1">
    <property type="nucleotide sequence ID" value="NZ_BAABHU010000023.1"/>
</dbReference>
<sequence length="79" mass="9158">MLWVWGRYEDGVTSKQVMEAKKDRNSIKESMQPLSGIVRTTDDYIIDDKEAGFDRLSMIVEFVATVADLRNYKINNILE</sequence>
<gene>
    <name evidence="1" type="ORF">GCM10011506_46430</name>
</gene>
<keyword evidence="2" id="KW-1185">Reference proteome</keyword>
<accession>A0ABQ1N9W1</accession>
<dbReference type="Proteomes" id="UP000636010">
    <property type="component" value="Unassembled WGS sequence"/>
</dbReference>
<protein>
    <submittedName>
        <fullName evidence="1">Uncharacterized protein</fullName>
    </submittedName>
</protein>
<evidence type="ECO:0000313" key="1">
    <source>
        <dbReference type="EMBL" id="GGC55478.1"/>
    </source>
</evidence>
<evidence type="ECO:0000313" key="2">
    <source>
        <dbReference type="Proteomes" id="UP000636010"/>
    </source>
</evidence>
<comment type="caution">
    <text evidence="1">The sequence shown here is derived from an EMBL/GenBank/DDBJ whole genome shotgun (WGS) entry which is preliminary data.</text>
</comment>
<name>A0ABQ1N9W1_9BACT</name>